<dbReference type="Proteomes" id="UP000823388">
    <property type="component" value="Chromosome 2K"/>
</dbReference>
<dbReference type="GO" id="GO:0005886">
    <property type="term" value="C:plasma membrane"/>
    <property type="evidence" value="ECO:0007669"/>
    <property type="project" value="TreeGrafter"/>
</dbReference>
<proteinExistence type="predicted"/>
<comment type="caution">
    <text evidence="5">The sequence shown here is derived from an EMBL/GenBank/DDBJ whole genome shotgun (WGS) entry which is preliminary data.</text>
</comment>
<gene>
    <name evidence="5" type="ORF">PVAP13_2KG465720</name>
</gene>
<reference evidence="5" key="1">
    <citation type="submission" date="2020-05" db="EMBL/GenBank/DDBJ databases">
        <title>WGS assembly of Panicum virgatum.</title>
        <authorList>
            <person name="Lovell J.T."/>
            <person name="Jenkins J."/>
            <person name="Shu S."/>
            <person name="Juenger T.E."/>
            <person name="Schmutz J."/>
        </authorList>
    </citation>
    <scope>NUCLEOTIDE SEQUENCE</scope>
    <source>
        <strain evidence="5">AP13</strain>
    </source>
</reference>
<dbReference type="CDD" id="cd04216">
    <property type="entry name" value="Phytocyanin"/>
    <property type="match status" value="1"/>
</dbReference>
<sequence>MFYSSSLIYPPTLLRRCIASSDNRSQCKDISGRPYLKQLVALRLEDMKASSGALLAAVAFAAVAATAVATTYTVGGTDQWDTYIDYDKWTAGKTFMVGDTIEFKYMPYHNVLEVTEEDYAACNPGSPISTHSGGDTTFNLTATGTRYFICGIPRHCLNGTMHVKITTVPYDAAAAANAAAAGPAQAPLGSTPADAFAPGPAGYKYKVAMDADGKAPVAAPASDAPRYRQPAAAVAGLALAALVALVA</sequence>
<keyword evidence="2" id="KW-0325">Glycoprotein</keyword>
<dbReference type="Gene3D" id="2.60.40.420">
    <property type="entry name" value="Cupredoxins - blue copper proteins"/>
    <property type="match status" value="1"/>
</dbReference>
<evidence type="ECO:0000313" key="5">
    <source>
        <dbReference type="EMBL" id="KAG2645907.1"/>
    </source>
</evidence>
<evidence type="ECO:0000313" key="6">
    <source>
        <dbReference type="Proteomes" id="UP000823388"/>
    </source>
</evidence>
<dbReference type="FunFam" id="2.60.40.420:FF:000003">
    <property type="entry name" value="Blue copper"/>
    <property type="match status" value="1"/>
</dbReference>
<organism evidence="5 6">
    <name type="scientific">Panicum virgatum</name>
    <name type="common">Blackwell switchgrass</name>
    <dbReference type="NCBI Taxonomy" id="38727"/>
    <lineage>
        <taxon>Eukaryota</taxon>
        <taxon>Viridiplantae</taxon>
        <taxon>Streptophyta</taxon>
        <taxon>Embryophyta</taxon>
        <taxon>Tracheophyta</taxon>
        <taxon>Spermatophyta</taxon>
        <taxon>Magnoliopsida</taxon>
        <taxon>Liliopsida</taxon>
        <taxon>Poales</taxon>
        <taxon>Poaceae</taxon>
        <taxon>PACMAD clade</taxon>
        <taxon>Panicoideae</taxon>
        <taxon>Panicodae</taxon>
        <taxon>Paniceae</taxon>
        <taxon>Panicinae</taxon>
        <taxon>Panicum</taxon>
        <taxon>Panicum sect. Hiantes</taxon>
    </lineage>
</organism>
<dbReference type="InterPro" id="IPR039391">
    <property type="entry name" value="Phytocyanin-like"/>
</dbReference>
<name>A0A8T0WIF7_PANVG</name>
<evidence type="ECO:0000259" key="4">
    <source>
        <dbReference type="PROSITE" id="PS51485"/>
    </source>
</evidence>
<keyword evidence="3" id="KW-0472">Membrane</keyword>
<dbReference type="InterPro" id="IPR003245">
    <property type="entry name" value="Phytocyanin_dom"/>
</dbReference>
<dbReference type="Pfam" id="PF02298">
    <property type="entry name" value="Cu_bind_like"/>
    <property type="match status" value="1"/>
</dbReference>
<keyword evidence="3" id="KW-0812">Transmembrane</keyword>
<dbReference type="SUPFAM" id="SSF49503">
    <property type="entry name" value="Cupredoxins"/>
    <property type="match status" value="1"/>
</dbReference>
<keyword evidence="3" id="KW-1133">Transmembrane helix</keyword>
<protein>
    <recommendedName>
        <fullName evidence="4">Phytocyanin domain-containing protein</fullName>
    </recommendedName>
</protein>
<keyword evidence="1" id="KW-0479">Metal-binding</keyword>
<dbReference type="GO" id="GO:0046872">
    <property type="term" value="F:metal ion binding"/>
    <property type="evidence" value="ECO:0007669"/>
    <property type="project" value="UniProtKB-KW"/>
</dbReference>
<dbReference type="EMBL" id="CM029039">
    <property type="protein sequence ID" value="KAG2645907.1"/>
    <property type="molecule type" value="Genomic_DNA"/>
</dbReference>
<evidence type="ECO:0000256" key="3">
    <source>
        <dbReference type="SAM" id="Phobius"/>
    </source>
</evidence>
<dbReference type="PANTHER" id="PTHR33021">
    <property type="entry name" value="BLUE COPPER PROTEIN"/>
    <property type="match status" value="1"/>
</dbReference>
<dbReference type="GO" id="GO:0009055">
    <property type="term" value="F:electron transfer activity"/>
    <property type="evidence" value="ECO:0007669"/>
    <property type="project" value="InterPro"/>
</dbReference>
<feature type="transmembrane region" description="Helical" evidence="3">
    <location>
        <begin position="53"/>
        <end position="74"/>
    </location>
</feature>
<dbReference type="AlphaFoldDB" id="A0A8T0WIF7"/>
<accession>A0A8T0WIF7</accession>
<evidence type="ECO:0000256" key="2">
    <source>
        <dbReference type="ARBA" id="ARBA00023180"/>
    </source>
</evidence>
<feature type="domain" description="Phytocyanin" evidence="4">
    <location>
        <begin position="70"/>
        <end position="169"/>
    </location>
</feature>
<evidence type="ECO:0000256" key="1">
    <source>
        <dbReference type="ARBA" id="ARBA00022723"/>
    </source>
</evidence>
<keyword evidence="6" id="KW-1185">Reference proteome</keyword>
<dbReference type="PROSITE" id="PS51485">
    <property type="entry name" value="PHYTOCYANIN"/>
    <property type="match status" value="1"/>
</dbReference>
<dbReference type="InterPro" id="IPR008972">
    <property type="entry name" value="Cupredoxin"/>
</dbReference>
<dbReference type="PANTHER" id="PTHR33021:SF7">
    <property type="entry name" value="OS07G0542900 PROTEIN"/>
    <property type="match status" value="1"/>
</dbReference>